<sequence>MGDGSLTYSEEESDLEKLFEEWMTKHGRIYGSEEEKELRFNTFKQCVKRLNEHNKTRGISWIMGLNQFSDYTSDEFASGFLGCRRRTCD</sequence>
<dbReference type="SUPFAM" id="SSF54001">
    <property type="entry name" value="Cysteine proteinases"/>
    <property type="match status" value="1"/>
</dbReference>
<keyword evidence="3" id="KW-1185">Reference proteome</keyword>
<evidence type="ECO:0000313" key="2">
    <source>
        <dbReference type="EnsemblPlants" id="Kaladp0099s0138.4.v1.1"/>
    </source>
</evidence>
<dbReference type="Proteomes" id="UP000594263">
    <property type="component" value="Unplaced"/>
</dbReference>
<dbReference type="Gramene" id="Kaladp0099s0138.3.v1.1">
    <property type="protein sequence ID" value="Kaladp0099s0138.3.v1.1"/>
    <property type="gene ID" value="Kaladp0099s0138.v1.1"/>
</dbReference>
<dbReference type="EnsemblPlants" id="Kaladp0099s0138.1.v1.1">
    <property type="protein sequence ID" value="Kaladp0099s0138.1.v1.1"/>
    <property type="gene ID" value="Kaladp0099s0138.v1.1"/>
</dbReference>
<dbReference type="Pfam" id="PF08246">
    <property type="entry name" value="Inhibitor_I29"/>
    <property type="match status" value="1"/>
</dbReference>
<dbReference type="InterPro" id="IPR013201">
    <property type="entry name" value="Prot_inhib_I29"/>
</dbReference>
<name>A0A7N1A753_KALFE</name>
<dbReference type="Gramene" id="Kaladp0099s0138.4.v1.1">
    <property type="protein sequence ID" value="Kaladp0099s0138.4.v1.1"/>
    <property type="gene ID" value="Kaladp0099s0138.v1.1"/>
</dbReference>
<dbReference type="Gene3D" id="1.10.287.2250">
    <property type="match status" value="1"/>
</dbReference>
<dbReference type="AlphaFoldDB" id="A0A7N1A753"/>
<evidence type="ECO:0000259" key="1">
    <source>
        <dbReference type="SMART" id="SM00848"/>
    </source>
</evidence>
<feature type="domain" description="Cathepsin propeptide inhibitor" evidence="1">
    <location>
        <begin position="19"/>
        <end position="76"/>
    </location>
</feature>
<dbReference type="Gramene" id="Kaladp0099s0138.1.v1.1">
    <property type="protein sequence ID" value="Kaladp0099s0138.1.v1.1"/>
    <property type="gene ID" value="Kaladp0099s0138.v1.1"/>
</dbReference>
<dbReference type="Gramene" id="Kaladp0099s0138.2.v1.1">
    <property type="protein sequence ID" value="Kaladp0099s0138.2.v1.1"/>
    <property type="gene ID" value="Kaladp0099s0138.v1.1"/>
</dbReference>
<reference evidence="2" key="1">
    <citation type="submission" date="2021-01" db="UniProtKB">
        <authorList>
            <consortium name="EnsemblPlants"/>
        </authorList>
    </citation>
    <scope>IDENTIFICATION</scope>
</reference>
<proteinExistence type="predicted"/>
<organism evidence="2 3">
    <name type="scientific">Kalanchoe fedtschenkoi</name>
    <name type="common">Lavender scallops</name>
    <name type="synonym">South American air plant</name>
    <dbReference type="NCBI Taxonomy" id="63787"/>
    <lineage>
        <taxon>Eukaryota</taxon>
        <taxon>Viridiplantae</taxon>
        <taxon>Streptophyta</taxon>
        <taxon>Embryophyta</taxon>
        <taxon>Tracheophyta</taxon>
        <taxon>Spermatophyta</taxon>
        <taxon>Magnoliopsida</taxon>
        <taxon>eudicotyledons</taxon>
        <taxon>Gunneridae</taxon>
        <taxon>Pentapetalae</taxon>
        <taxon>Saxifragales</taxon>
        <taxon>Crassulaceae</taxon>
        <taxon>Kalanchoe</taxon>
    </lineage>
</organism>
<dbReference type="EnsemblPlants" id="Kaladp0099s0138.3.v1.1">
    <property type="protein sequence ID" value="Kaladp0099s0138.3.v1.1"/>
    <property type="gene ID" value="Kaladp0099s0138.v1.1"/>
</dbReference>
<evidence type="ECO:0000313" key="3">
    <source>
        <dbReference type="Proteomes" id="UP000594263"/>
    </source>
</evidence>
<protein>
    <recommendedName>
        <fullName evidence="1">Cathepsin propeptide inhibitor domain-containing protein</fullName>
    </recommendedName>
</protein>
<dbReference type="EnsemblPlants" id="Kaladp0099s0138.4.v1.1">
    <property type="protein sequence ID" value="Kaladp0099s0138.4.v1.1"/>
    <property type="gene ID" value="Kaladp0099s0138.v1.1"/>
</dbReference>
<dbReference type="SMART" id="SM00848">
    <property type="entry name" value="Inhibitor_I29"/>
    <property type="match status" value="1"/>
</dbReference>
<dbReference type="InterPro" id="IPR038765">
    <property type="entry name" value="Papain-like_cys_pep_sf"/>
</dbReference>
<accession>A0A7N1A753</accession>
<dbReference type="EnsemblPlants" id="Kaladp0099s0138.2.v1.1">
    <property type="protein sequence ID" value="Kaladp0099s0138.2.v1.1"/>
    <property type="gene ID" value="Kaladp0099s0138.v1.1"/>
</dbReference>